<comment type="caution">
    <text evidence="2">The sequence shown here is derived from an EMBL/GenBank/DDBJ whole genome shotgun (WGS) entry which is preliminary data.</text>
</comment>
<dbReference type="Gene3D" id="3.30.720.110">
    <property type="match status" value="1"/>
</dbReference>
<dbReference type="InterPro" id="IPR037523">
    <property type="entry name" value="VOC_core"/>
</dbReference>
<dbReference type="Proteomes" id="UP001595528">
    <property type="component" value="Unassembled WGS sequence"/>
</dbReference>
<dbReference type="InterPro" id="IPR029068">
    <property type="entry name" value="Glyas_Bleomycin-R_OHBP_Dase"/>
</dbReference>
<evidence type="ECO:0000259" key="1">
    <source>
        <dbReference type="PROSITE" id="PS51819"/>
    </source>
</evidence>
<name>A0ABV7L7S2_9PROT</name>
<feature type="domain" description="VOC" evidence="1">
    <location>
        <begin position="6"/>
        <end position="126"/>
    </location>
</feature>
<dbReference type="PANTHER" id="PTHR34109">
    <property type="entry name" value="BNAUNNG04460D PROTEIN-RELATED"/>
    <property type="match status" value="1"/>
</dbReference>
<proteinExistence type="predicted"/>
<dbReference type="PANTHER" id="PTHR34109:SF1">
    <property type="entry name" value="VOC DOMAIN-CONTAINING PROTEIN"/>
    <property type="match status" value="1"/>
</dbReference>
<dbReference type="PROSITE" id="PS51819">
    <property type="entry name" value="VOC"/>
    <property type="match status" value="1"/>
</dbReference>
<sequence>MTGPQTPTIIPAIRYARTNEAASFLEKAFGFAPHASYPGEDGGIGHAEMTIGNGMVMFGSGTGKADNPWAQVPMGIYVIVADADAHYARAKAAGAEIVMELYDTPYGSREYSARDPEGNLWSFGTYDPWAAKAEG</sequence>
<protein>
    <submittedName>
        <fullName evidence="2">VOC family protein</fullName>
    </submittedName>
</protein>
<dbReference type="InterPro" id="IPR004360">
    <property type="entry name" value="Glyas_Fos-R_dOase_dom"/>
</dbReference>
<reference evidence="3" key="1">
    <citation type="journal article" date="2019" name="Int. J. Syst. Evol. Microbiol.">
        <title>The Global Catalogue of Microorganisms (GCM) 10K type strain sequencing project: providing services to taxonomists for standard genome sequencing and annotation.</title>
        <authorList>
            <consortium name="The Broad Institute Genomics Platform"/>
            <consortium name="The Broad Institute Genome Sequencing Center for Infectious Disease"/>
            <person name="Wu L."/>
            <person name="Ma J."/>
        </authorList>
    </citation>
    <scope>NUCLEOTIDE SEQUENCE [LARGE SCALE GENOMIC DNA]</scope>
    <source>
        <strain evidence="3">KCTC 42964</strain>
    </source>
</reference>
<evidence type="ECO:0000313" key="3">
    <source>
        <dbReference type="Proteomes" id="UP001595528"/>
    </source>
</evidence>
<keyword evidence="3" id="KW-1185">Reference proteome</keyword>
<accession>A0ABV7L7S2</accession>
<gene>
    <name evidence="2" type="ORF">ACFOGJ_25595</name>
</gene>
<dbReference type="SUPFAM" id="SSF54593">
    <property type="entry name" value="Glyoxalase/Bleomycin resistance protein/Dihydroxybiphenyl dioxygenase"/>
    <property type="match status" value="1"/>
</dbReference>
<dbReference type="RefSeq" id="WP_379906012.1">
    <property type="nucleotide sequence ID" value="NZ_JBHRTR010000048.1"/>
</dbReference>
<evidence type="ECO:0000313" key="2">
    <source>
        <dbReference type="EMBL" id="MFC3230648.1"/>
    </source>
</evidence>
<dbReference type="Pfam" id="PF00903">
    <property type="entry name" value="Glyoxalase"/>
    <property type="match status" value="1"/>
</dbReference>
<organism evidence="2 3">
    <name type="scientific">Marinibaculum pumilum</name>
    <dbReference type="NCBI Taxonomy" id="1766165"/>
    <lineage>
        <taxon>Bacteria</taxon>
        <taxon>Pseudomonadati</taxon>
        <taxon>Pseudomonadota</taxon>
        <taxon>Alphaproteobacteria</taxon>
        <taxon>Rhodospirillales</taxon>
        <taxon>Rhodospirillaceae</taxon>
        <taxon>Marinibaculum</taxon>
    </lineage>
</organism>
<dbReference type="EMBL" id="JBHRTR010000048">
    <property type="protein sequence ID" value="MFC3230648.1"/>
    <property type="molecule type" value="Genomic_DNA"/>
</dbReference>
<dbReference type="Gene3D" id="3.30.720.120">
    <property type="match status" value="1"/>
</dbReference>